<sequence>MVIGEKDKKRTAPDPGNALFIFYVGFVMVISFLAMLVDAHAGTKNSIKEISLSVPHRLQDVEVSISGLTARAMARQQFVDAADQLQMKTGDRTIANFAPDETE</sequence>
<keyword evidence="1" id="KW-1133">Transmembrane helix</keyword>
<evidence type="ECO:0000313" key="3">
    <source>
        <dbReference type="Proteomes" id="UP000717534"/>
    </source>
</evidence>
<dbReference type="EMBL" id="JAFITO010000007">
    <property type="protein sequence ID" value="MBN4068220.1"/>
    <property type="molecule type" value="Genomic_DNA"/>
</dbReference>
<keyword evidence="3" id="KW-1185">Reference proteome</keyword>
<accession>A0ABS3AUM7</accession>
<keyword evidence="1" id="KW-0812">Transmembrane</keyword>
<reference evidence="2 3" key="1">
    <citation type="submission" date="2021-02" db="EMBL/GenBank/DDBJ databases">
        <title>Activity-based single-cell genomes from oceanic crustal fluid captures similar information to metagenomic and metatranscriptomic surveys with orders of magnitude less sampling.</title>
        <authorList>
            <person name="D'Angelo T.S."/>
            <person name="Orcutt B.N."/>
        </authorList>
    </citation>
    <scope>NUCLEOTIDE SEQUENCE [LARGE SCALE GENOMIC DNA]</scope>
    <source>
        <strain evidence="2">AH-315-G02</strain>
    </source>
</reference>
<evidence type="ECO:0000313" key="2">
    <source>
        <dbReference type="EMBL" id="MBN4068220.1"/>
    </source>
</evidence>
<evidence type="ECO:0000256" key="1">
    <source>
        <dbReference type="SAM" id="Phobius"/>
    </source>
</evidence>
<protein>
    <recommendedName>
        <fullName evidence="4">Motility protein B-like N-terminal domain-containing protein</fullName>
    </recommendedName>
</protein>
<comment type="caution">
    <text evidence="2">The sequence shown here is derived from an EMBL/GenBank/DDBJ whole genome shotgun (WGS) entry which is preliminary data.</text>
</comment>
<dbReference type="Proteomes" id="UP000717534">
    <property type="component" value="Unassembled WGS sequence"/>
</dbReference>
<organism evidence="2 3">
    <name type="scientific">Desulfotalea psychrophila</name>
    <dbReference type="NCBI Taxonomy" id="84980"/>
    <lineage>
        <taxon>Bacteria</taxon>
        <taxon>Pseudomonadati</taxon>
        <taxon>Thermodesulfobacteriota</taxon>
        <taxon>Desulfobulbia</taxon>
        <taxon>Desulfobulbales</taxon>
        <taxon>Desulfocapsaceae</taxon>
        <taxon>Desulfotalea</taxon>
    </lineage>
</organism>
<keyword evidence="1" id="KW-0472">Membrane</keyword>
<feature type="transmembrane region" description="Helical" evidence="1">
    <location>
        <begin position="20"/>
        <end position="39"/>
    </location>
</feature>
<gene>
    <name evidence="2" type="ORF">JYU06_01665</name>
</gene>
<evidence type="ECO:0008006" key="4">
    <source>
        <dbReference type="Google" id="ProtNLM"/>
    </source>
</evidence>
<proteinExistence type="predicted"/>
<name>A0ABS3AUM7_9BACT</name>